<feature type="domain" description="Cyclin-like" evidence="11">
    <location>
        <begin position="715"/>
        <end position="799"/>
    </location>
</feature>
<protein>
    <recommendedName>
        <fullName evidence="8">B-like cyclin</fullName>
    </recommendedName>
</protein>
<comment type="subunit">
    <text evidence="3">Interacts with the CDC2 protein kinase to form a serine/threonine kinase holoenzyme complex also known as maturation promoting factor (MPF). The cyclin subunit imparts substrate specificity to the complex.</text>
</comment>
<dbReference type="SUPFAM" id="SSF47954">
    <property type="entry name" value="Cyclin-like"/>
    <property type="match status" value="4"/>
</dbReference>
<keyword evidence="7" id="KW-0131">Cell cycle</keyword>
<evidence type="ECO:0000256" key="10">
    <source>
        <dbReference type="SAM" id="MobiDB-lite"/>
    </source>
</evidence>
<dbReference type="STRING" id="3750.A0A498KDI5"/>
<dbReference type="InterPro" id="IPR013763">
    <property type="entry name" value="Cyclin-like_dom"/>
</dbReference>
<dbReference type="InterPro" id="IPR048258">
    <property type="entry name" value="Cyclins_cyclin-box"/>
</dbReference>
<dbReference type="InterPro" id="IPR004367">
    <property type="entry name" value="Cyclin_C-dom"/>
</dbReference>
<dbReference type="GO" id="GO:0051301">
    <property type="term" value="P:cell division"/>
    <property type="evidence" value="ECO:0007669"/>
    <property type="project" value="UniProtKB-KW"/>
</dbReference>
<keyword evidence="14" id="KW-1185">Reference proteome</keyword>
<keyword evidence="5" id="KW-0498">Mitosis</keyword>
<dbReference type="Gene3D" id="1.10.472.10">
    <property type="entry name" value="Cyclin-like"/>
    <property type="match status" value="4"/>
</dbReference>
<dbReference type="Pfam" id="PF00134">
    <property type="entry name" value="Cyclin_N"/>
    <property type="match status" value="2"/>
</dbReference>
<evidence type="ECO:0000256" key="2">
    <source>
        <dbReference type="ARBA" id="ARBA00006955"/>
    </source>
</evidence>
<evidence type="ECO:0000256" key="1">
    <source>
        <dbReference type="ARBA" id="ARBA00003222"/>
    </source>
</evidence>
<evidence type="ECO:0000256" key="4">
    <source>
        <dbReference type="ARBA" id="ARBA00022618"/>
    </source>
</evidence>
<dbReference type="InterPro" id="IPR006671">
    <property type="entry name" value="Cyclin_N"/>
</dbReference>
<feature type="domain" description="Cyclin C-terminal" evidence="12">
    <location>
        <begin position="320"/>
        <end position="439"/>
    </location>
</feature>
<feature type="domain" description="Cyclin-like" evidence="11">
    <location>
        <begin position="324"/>
        <end position="408"/>
    </location>
</feature>
<dbReference type="PANTHER" id="PTHR10177">
    <property type="entry name" value="CYCLINS"/>
    <property type="match status" value="1"/>
</dbReference>
<organism evidence="13 14">
    <name type="scientific">Malus domestica</name>
    <name type="common">Apple</name>
    <name type="synonym">Pyrus malus</name>
    <dbReference type="NCBI Taxonomy" id="3750"/>
    <lineage>
        <taxon>Eukaryota</taxon>
        <taxon>Viridiplantae</taxon>
        <taxon>Streptophyta</taxon>
        <taxon>Embryophyta</taxon>
        <taxon>Tracheophyta</taxon>
        <taxon>Spermatophyta</taxon>
        <taxon>Magnoliopsida</taxon>
        <taxon>eudicotyledons</taxon>
        <taxon>Gunneridae</taxon>
        <taxon>Pentapetalae</taxon>
        <taxon>rosids</taxon>
        <taxon>fabids</taxon>
        <taxon>Rosales</taxon>
        <taxon>Rosaceae</taxon>
        <taxon>Amygdaloideae</taxon>
        <taxon>Maleae</taxon>
        <taxon>Malus</taxon>
    </lineage>
</organism>
<evidence type="ECO:0000313" key="14">
    <source>
        <dbReference type="Proteomes" id="UP000290289"/>
    </source>
</evidence>
<evidence type="ECO:0000313" key="13">
    <source>
        <dbReference type="EMBL" id="RXI03885.1"/>
    </source>
</evidence>
<reference evidence="13 14" key="1">
    <citation type="submission" date="2018-10" db="EMBL/GenBank/DDBJ databases">
        <title>A high-quality apple genome assembly.</title>
        <authorList>
            <person name="Hu J."/>
        </authorList>
    </citation>
    <scope>NUCLEOTIDE SEQUENCE [LARGE SCALE GENOMIC DNA]</scope>
    <source>
        <strain evidence="14">cv. HFTH1</strain>
        <tissue evidence="13">Young leaf</tissue>
    </source>
</reference>
<keyword evidence="6 9" id="KW-0195">Cyclin</keyword>
<dbReference type="FunFam" id="1.10.472.10:FF:000001">
    <property type="entry name" value="G2/mitotic-specific cyclin"/>
    <property type="match status" value="2"/>
</dbReference>
<dbReference type="PROSITE" id="PS00292">
    <property type="entry name" value="CYCLINS"/>
    <property type="match status" value="2"/>
</dbReference>
<dbReference type="InterPro" id="IPR039361">
    <property type="entry name" value="Cyclin"/>
</dbReference>
<gene>
    <name evidence="13" type="ORF">DVH24_038159</name>
</gene>
<evidence type="ECO:0000256" key="3">
    <source>
        <dbReference type="ARBA" id="ARBA00011177"/>
    </source>
</evidence>
<feature type="domain" description="Cyclin-like" evidence="11">
    <location>
        <begin position="227"/>
        <end position="311"/>
    </location>
</feature>
<dbReference type="FunFam" id="1.10.472.10:FF:000032">
    <property type="entry name" value="G2/mitotic-specific cyclin-1"/>
    <property type="match status" value="2"/>
</dbReference>
<keyword evidence="4" id="KW-0132">Cell division</keyword>
<sequence length="841" mass="96104">MEEVRAAVVPQQPKGGDELRRNRRVLQDIGNRPITRSFHAQLIAKAQEKGVNNANPVVLPVLDDKVALNRKRFPAKKVVPRKEIEKPKTEAVVVISSDEEEEKKEPVNRCKPEEVRKEVKTLTSILTARSKAMAIGVNSKPKEKIVEIDSADVNDELAVVEYIDDLYKFYKLTEVCFISFLPPQFNFPFSYLLSYRRKFPMQDDSRVHDYMESQPDVNSKMRSILVDWLVEVHKKFELMPETFYLTVNILDRYLSMKIVSRRELQLVGISSMVIASKYEEIWAPQVNDFVCLSDYAYTANQILRMEKAILGKLEWYLTVPTPYVFLSRYIKASVSPDVEIKNMVFFLTELGILHYPTIILYSPSLIAAAAVYAARFTLGKVPVWTETLKHHTGYNTEQLRDCAKLLVGLHSNAAGSKFQAVFRKFSMPEYGAVALFVPAKSGDGLINNRRVLQDIGNRPITRSFRAQLIAKAQEKGVKNVNPVVLPVLEDKVALNRKCVRTQKVVPKKEIEKQTPEDLVIISSDEEEKDKSVEGRKEVKTLTSILTARSKAMALGVNIKPKEKIVEIDSADVNDELAVVEYIDDLYKFYKLTEDDSRVHDYMDSQPDINTNMRSILIDWLIDVHRKFELMPETFYLTVNILDRYLSKKIVSRRELQLVGISSMVIASKYEEIWAPQVNDFVCLSDYAYTANQILRMEKAILGKLEWYLTVPTPYVFLSRYIKASVSPDVEMKNMVFFLAELGILHYPTIILYSPSMISAAAVYAARYTLNKIPVWTETLKHHTGHSEEQLRDCAKLLVGLHSNSAESKLQAVYRKFSRPEYGAVALFVPAKKRFCASSLQD</sequence>
<dbReference type="AlphaFoldDB" id="A0A498KDI5"/>
<evidence type="ECO:0000256" key="8">
    <source>
        <dbReference type="ARBA" id="ARBA00032263"/>
    </source>
</evidence>
<comment type="similarity">
    <text evidence="2">Belongs to the cyclin family. Cyclin AB subfamily.</text>
</comment>
<evidence type="ECO:0000259" key="11">
    <source>
        <dbReference type="SMART" id="SM00385"/>
    </source>
</evidence>
<feature type="domain" description="Cyclin-like" evidence="11">
    <location>
        <begin position="618"/>
        <end position="702"/>
    </location>
</feature>
<comment type="function">
    <text evidence="1">Essential for the control of the cell cycle at the G2/M (mitosis) transition.</text>
</comment>
<dbReference type="InterPro" id="IPR036915">
    <property type="entry name" value="Cyclin-like_sf"/>
</dbReference>
<evidence type="ECO:0000256" key="6">
    <source>
        <dbReference type="ARBA" id="ARBA00023127"/>
    </source>
</evidence>
<evidence type="ECO:0000256" key="5">
    <source>
        <dbReference type="ARBA" id="ARBA00022776"/>
    </source>
</evidence>
<proteinExistence type="inferred from homology"/>
<dbReference type="SMART" id="SM00385">
    <property type="entry name" value="CYCLIN"/>
    <property type="match status" value="4"/>
</dbReference>
<dbReference type="Pfam" id="PF02984">
    <property type="entry name" value="Cyclin_C"/>
    <property type="match status" value="2"/>
</dbReference>
<name>A0A498KDI5_MALDO</name>
<feature type="domain" description="Cyclin C-terminal" evidence="12">
    <location>
        <begin position="711"/>
        <end position="830"/>
    </location>
</feature>
<dbReference type="SMART" id="SM01332">
    <property type="entry name" value="Cyclin_C"/>
    <property type="match status" value="2"/>
</dbReference>
<evidence type="ECO:0000256" key="7">
    <source>
        <dbReference type="ARBA" id="ARBA00023306"/>
    </source>
</evidence>
<dbReference type="EMBL" id="RDQH01000329">
    <property type="protein sequence ID" value="RXI03885.1"/>
    <property type="molecule type" value="Genomic_DNA"/>
</dbReference>
<dbReference type="GO" id="GO:0010332">
    <property type="term" value="P:response to gamma radiation"/>
    <property type="evidence" value="ECO:0007669"/>
    <property type="project" value="UniProtKB-ARBA"/>
</dbReference>
<evidence type="ECO:0000259" key="12">
    <source>
        <dbReference type="SMART" id="SM01332"/>
    </source>
</evidence>
<accession>A0A498KDI5</accession>
<comment type="caution">
    <text evidence="13">The sequence shown here is derived from an EMBL/GenBank/DDBJ whole genome shotgun (WGS) entry which is preliminary data.</text>
</comment>
<evidence type="ECO:0000256" key="9">
    <source>
        <dbReference type="RuleBase" id="RU000383"/>
    </source>
</evidence>
<feature type="region of interest" description="Disordered" evidence="10">
    <location>
        <begin position="1"/>
        <end position="20"/>
    </location>
</feature>
<dbReference type="Proteomes" id="UP000290289">
    <property type="component" value="Chromosome 3"/>
</dbReference>